<dbReference type="EMBL" id="JAOPKB010000004">
    <property type="protein sequence ID" value="MCU4972895.1"/>
    <property type="molecule type" value="Genomic_DNA"/>
</dbReference>
<accession>A0ABT2QD93</accession>
<keyword evidence="4" id="KW-1185">Reference proteome</keyword>
<feature type="region of interest" description="Disordered" evidence="1">
    <location>
        <begin position="1"/>
        <end position="24"/>
    </location>
</feature>
<feature type="compositionally biased region" description="Acidic residues" evidence="1">
    <location>
        <begin position="103"/>
        <end position="119"/>
    </location>
</feature>
<organism evidence="3 4">
    <name type="scientific">Natronoglomus mannanivorans</name>
    <dbReference type="NCBI Taxonomy" id="2979990"/>
    <lineage>
        <taxon>Archaea</taxon>
        <taxon>Methanobacteriati</taxon>
        <taxon>Methanobacteriota</taxon>
        <taxon>Stenosarchaea group</taxon>
        <taxon>Halobacteria</taxon>
        <taxon>Halobacteriales</taxon>
        <taxon>Natrialbaceae</taxon>
        <taxon>Natronoglomus</taxon>
    </lineage>
</organism>
<dbReference type="RefSeq" id="WP_338007630.1">
    <property type="nucleotide sequence ID" value="NZ_JAOPKB010000004.1"/>
</dbReference>
<gene>
    <name evidence="3" type="ORF">OB955_09085</name>
</gene>
<comment type="caution">
    <text evidence="3">The sequence shown here is derived from an EMBL/GenBank/DDBJ whole genome shotgun (WGS) entry which is preliminary data.</text>
</comment>
<feature type="region of interest" description="Disordered" evidence="1">
    <location>
        <begin position="87"/>
        <end position="125"/>
    </location>
</feature>
<sequence length="164" mass="18162">MDEDETADSSAGEGEDPTAIRSLAVSPEDVVDAFVYTRENPGTAVLRVTPPFHGRMRARLHVYRTDDTRATGAVHCAPADFLADELVDSYPTLEEHAGRPEAETESESEIEDERDEPDSDPDRIREAYTAALEAWRERARESIVESVVLEAGECRTDVDVKRVG</sequence>
<proteinExistence type="predicted"/>
<feature type="compositionally biased region" description="Basic and acidic residues" evidence="1">
    <location>
        <begin position="93"/>
        <end position="102"/>
    </location>
</feature>
<dbReference type="InterPro" id="IPR058322">
    <property type="entry name" value="DUF8009"/>
</dbReference>
<reference evidence="3 4" key="1">
    <citation type="submission" date="2022-09" db="EMBL/GenBank/DDBJ databases">
        <title>Enrichment on poylsaccharides allowed isolation of novel metabolic and taxonomic groups of Haloarchaea.</title>
        <authorList>
            <person name="Sorokin D.Y."/>
            <person name="Elcheninov A.G."/>
            <person name="Khizhniak T.V."/>
            <person name="Kolganova T.V."/>
            <person name="Kublanov I.V."/>
        </authorList>
    </citation>
    <scope>NUCLEOTIDE SEQUENCE [LARGE SCALE GENOMIC DNA]</scope>
    <source>
        <strain evidence="3 4">AArc-m2/3/4</strain>
    </source>
</reference>
<dbReference type="Pfam" id="PF26033">
    <property type="entry name" value="DUF8009"/>
    <property type="match status" value="1"/>
</dbReference>
<evidence type="ECO:0000313" key="4">
    <source>
        <dbReference type="Proteomes" id="UP001320972"/>
    </source>
</evidence>
<dbReference type="Proteomes" id="UP001320972">
    <property type="component" value="Unassembled WGS sequence"/>
</dbReference>
<feature type="domain" description="DUF8009" evidence="2">
    <location>
        <begin position="14"/>
        <end position="163"/>
    </location>
</feature>
<evidence type="ECO:0000259" key="2">
    <source>
        <dbReference type="Pfam" id="PF26033"/>
    </source>
</evidence>
<evidence type="ECO:0000256" key="1">
    <source>
        <dbReference type="SAM" id="MobiDB-lite"/>
    </source>
</evidence>
<name>A0ABT2QD93_9EURY</name>
<evidence type="ECO:0000313" key="3">
    <source>
        <dbReference type="EMBL" id="MCU4972895.1"/>
    </source>
</evidence>
<protein>
    <recommendedName>
        <fullName evidence="2">DUF8009 domain-containing protein</fullName>
    </recommendedName>
</protein>